<keyword evidence="4" id="KW-1185">Reference proteome</keyword>
<organism evidence="3 4">
    <name type="scientific">Pontibacter arcticus</name>
    <dbReference type="NCBI Taxonomy" id="2080288"/>
    <lineage>
        <taxon>Bacteria</taxon>
        <taxon>Pseudomonadati</taxon>
        <taxon>Bacteroidota</taxon>
        <taxon>Cytophagia</taxon>
        <taxon>Cytophagales</taxon>
        <taxon>Hymenobacteraceae</taxon>
        <taxon>Pontibacter</taxon>
    </lineage>
</organism>
<feature type="modified residue" description="4-aspartylphosphate" evidence="1">
    <location>
        <position position="65"/>
    </location>
</feature>
<evidence type="ECO:0000313" key="4">
    <source>
        <dbReference type="Proteomes" id="UP000251692"/>
    </source>
</evidence>
<dbReference type="Pfam" id="PF00072">
    <property type="entry name" value="Response_reg"/>
    <property type="match status" value="1"/>
</dbReference>
<accession>A0A364RIB7</accession>
<dbReference type="InterPro" id="IPR011006">
    <property type="entry name" value="CheY-like_superfamily"/>
</dbReference>
<dbReference type="OrthoDB" id="1524091at2"/>
<dbReference type="PROSITE" id="PS50110">
    <property type="entry name" value="RESPONSE_REGULATORY"/>
    <property type="match status" value="1"/>
</dbReference>
<dbReference type="PANTHER" id="PTHR44520">
    <property type="entry name" value="RESPONSE REGULATOR RCP1-RELATED"/>
    <property type="match status" value="1"/>
</dbReference>
<dbReference type="InterPro" id="IPR052893">
    <property type="entry name" value="TCS_response_regulator"/>
</dbReference>
<evidence type="ECO:0000259" key="2">
    <source>
        <dbReference type="PROSITE" id="PS50110"/>
    </source>
</evidence>
<dbReference type="Proteomes" id="UP000251692">
    <property type="component" value="Unassembled WGS sequence"/>
</dbReference>
<dbReference type="Gene3D" id="3.40.50.2300">
    <property type="match status" value="1"/>
</dbReference>
<dbReference type="RefSeq" id="WP_112304155.1">
    <property type="nucleotide sequence ID" value="NZ_QMDV01000001.1"/>
</dbReference>
<evidence type="ECO:0000256" key="1">
    <source>
        <dbReference type="PROSITE-ProRule" id="PRU00169"/>
    </source>
</evidence>
<gene>
    <name evidence="3" type="ORF">DP923_02850</name>
</gene>
<sequence length="136" mass="15693">MRQLNTILLIDDDDTTNYLNQRLLSRAVTDATIRVVKNGEEALQYLRSAASQTPDFPRPDLILVDIKMSVMDGFEFLEEYEKLENNLKDNIVLLMLTSSASFYDLEKLKQFPSVLKHYAKPLADADVREIVQKYFS</sequence>
<keyword evidence="1" id="KW-0597">Phosphoprotein</keyword>
<dbReference type="InterPro" id="IPR001789">
    <property type="entry name" value="Sig_transdc_resp-reg_receiver"/>
</dbReference>
<dbReference type="PANTHER" id="PTHR44520:SF2">
    <property type="entry name" value="RESPONSE REGULATOR RCP1"/>
    <property type="match status" value="1"/>
</dbReference>
<name>A0A364RIB7_9BACT</name>
<proteinExistence type="predicted"/>
<comment type="caution">
    <text evidence="3">The sequence shown here is derived from an EMBL/GenBank/DDBJ whole genome shotgun (WGS) entry which is preliminary data.</text>
</comment>
<evidence type="ECO:0000313" key="3">
    <source>
        <dbReference type="EMBL" id="RAU84014.1"/>
    </source>
</evidence>
<dbReference type="GO" id="GO:0000160">
    <property type="term" value="P:phosphorelay signal transduction system"/>
    <property type="evidence" value="ECO:0007669"/>
    <property type="project" value="InterPro"/>
</dbReference>
<dbReference type="SMART" id="SM00448">
    <property type="entry name" value="REC"/>
    <property type="match status" value="1"/>
</dbReference>
<dbReference type="EMBL" id="QMDV01000001">
    <property type="protein sequence ID" value="RAU84014.1"/>
    <property type="molecule type" value="Genomic_DNA"/>
</dbReference>
<reference evidence="3 4" key="1">
    <citation type="submission" date="2018-06" db="EMBL/GenBank/DDBJ databases">
        <authorList>
            <person name="Liu Z.-W."/>
        </authorList>
    </citation>
    <scope>NUCLEOTIDE SEQUENCE [LARGE SCALE GENOMIC DNA]</scope>
    <source>
        <strain evidence="3 4">2b14</strain>
    </source>
</reference>
<dbReference type="SUPFAM" id="SSF52172">
    <property type="entry name" value="CheY-like"/>
    <property type="match status" value="1"/>
</dbReference>
<reference evidence="3 4" key="2">
    <citation type="submission" date="2018-07" db="EMBL/GenBank/DDBJ databases">
        <title>Pontibacter sp. 2b14 genomic sequence and assembly.</title>
        <authorList>
            <person name="Du Z.-J."/>
        </authorList>
    </citation>
    <scope>NUCLEOTIDE SEQUENCE [LARGE SCALE GENOMIC DNA]</scope>
    <source>
        <strain evidence="3 4">2b14</strain>
    </source>
</reference>
<protein>
    <submittedName>
        <fullName evidence="3">Response regulator</fullName>
    </submittedName>
</protein>
<feature type="domain" description="Response regulatory" evidence="2">
    <location>
        <begin position="6"/>
        <end position="135"/>
    </location>
</feature>
<dbReference type="AlphaFoldDB" id="A0A364RIB7"/>